<evidence type="ECO:0000313" key="2">
    <source>
        <dbReference type="Proteomes" id="UP000644660"/>
    </source>
</evidence>
<dbReference type="Proteomes" id="UP000644660">
    <property type="component" value="Unassembled WGS sequence"/>
</dbReference>
<comment type="caution">
    <text evidence="1">The sequence shown here is derived from an EMBL/GenBank/DDBJ whole genome shotgun (WGS) entry which is preliminary data.</text>
</comment>
<sequence length="263" mass="31126">MLRPQYNRLYEFFEINYSEELEHNQQQKLNKLRDPVENLETDLLYVLSKDARKSFINFKTSKKMIQTTQKYSLTKSVKVKSHFLKEPKMSTKKCNETVNNYMVQSGGIVSNGKENLQMEETLYDTVIHFPQFRENQKRFQRHNIKQYNSVMVKKKTDFAPNLTGSMSVINIMESLKRSTNYNSDDQSDFQYPLSKDFFKNRIETCSFYEGSCVENFDSTSRPQNYTVTDRVRGSKKTHKVRFWLNQKANNFSKIQLLSHSDSI</sequence>
<evidence type="ECO:0000313" key="1">
    <source>
        <dbReference type="EMBL" id="CAB4257174.1"/>
    </source>
</evidence>
<accession>A0A8H2VKU4</accession>
<dbReference type="EMBL" id="CAEFZW010000013">
    <property type="protein sequence ID" value="CAB4257174.1"/>
    <property type="molecule type" value="Genomic_DNA"/>
</dbReference>
<proteinExistence type="predicted"/>
<protein>
    <submittedName>
        <fullName evidence="1">Uncharacterized protein</fullName>
    </submittedName>
</protein>
<gene>
    <name evidence="1" type="ORF">KABA2_13S04686</name>
</gene>
<organism evidence="1 2">
    <name type="scientific">Maudiozyma barnettii</name>
    <dbReference type="NCBI Taxonomy" id="61262"/>
    <lineage>
        <taxon>Eukaryota</taxon>
        <taxon>Fungi</taxon>
        <taxon>Dikarya</taxon>
        <taxon>Ascomycota</taxon>
        <taxon>Saccharomycotina</taxon>
        <taxon>Saccharomycetes</taxon>
        <taxon>Saccharomycetales</taxon>
        <taxon>Saccharomycetaceae</taxon>
        <taxon>Maudiozyma</taxon>
    </lineage>
</organism>
<keyword evidence="2" id="KW-1185">Reference proteome</keyword>
<dbReference type="GeneID" id="64860285"/>
<dbReference type="AlphaFoldDB" id="A0A8H2VKU4"/>
<dbReference type="RefSeq" id="XP_041409018.1">
    <property type="nucleotide sequence ID" value="XM_041553084.1"/>
</dbReference>
<reference evidence="1 2" key="1">
    <citation type="submission" date="2020-05" db="EMBL/GenBank/DDBJ databases">
        <authorList>
            <person name="Casaregola S."/>
            <person name="Devillers H."/>
            <person name="Grondin C."/>
        </authorList>
    </citation>
    <scope>NUCLEOTIDE SEQUENCE [LARGE SCALE GENOMIC DNA]</scope>
    <source>
        <strain evidence="1 2">CLIB 1767</strain>
    </source>
</reference>
<name>A0A8H2VKU4_9SACH</name>
<dbReference type="OrthoDB" id="10469600at2759"/>